<keyword evidence="5" id="KW-1185">Reference proteome</keyword>
<organism evidence="4 5">
    <name type="scientific">Rhizobium mesoamericanum STM3625</name>
    <dbReference type="NCBI Taxonomy" id="1211777"/>
    <lineage>
        <taxon>Bacteria</taxon>
        <taxon>Pseudomonadati</taxon>
        <taxon>Pseudomonadota</taxon>
        <taxon>Alphaproteobacteria</taxon>
        <taxon>Hyphomicrobiales</taxon>
        <taxon>Rhizobiaceae</taxon>
        <taxon>Rhizobium/Agrobacterium group</taxon>
        <taxon>Rhizobium</taxon>
    </lineage>
</organism>
<dbReference type="AlphaFoldDB" id="K0PLH5"/>
<dbReference type="STRING" id="1211777.BN77_1910"/>
<dbReference type="eggNOG" id="COG5616">
    <property type="taxonomic scope" value="Bacteria"/>
</dbReference>
<dbReference type="HOGENOM" id="CLU_899450_0_0_5"/>
<dbReference type="InterPro" id="IPR016032">
    <property type="entry name" value="Sig_transdc_resp-reg_C-effctor"/>
</dbReference>
<dbReference type="GO" id="GO:0000160">
    <property type="term" value="P:phosphorelay signal transduction system"/>
    <property type="evidence" value="ECO:0007669"/>
    <property type="project" value="InterPro"/>
</dbReference>
<evidence type="ECO:0000259" key="3">
    <source>
        <dbReference type="PROSITE" id="PS51755"/>
    </source>
</evidence>
<dbReference type="Proteomes" id="UP000009319">
    <property type="component" value="Unassembled WGS sequence"/>
</dbReference>
<dbReference type="InterPro" id="IPR001867">
    <property type="entry name" value="OmpR/PhoB-type_DNA-bd"/>
</dbReference>
<feature type="DNA-binding region" description="OmpR/PhoB-type" evidence="2">
    <location>
        <begin position="1"/>
        <end position="97"/>
    </location>
</feature>
<dbReference type="SMART" id="SM00862">
    <property type="entry name" value="Trans_reg_C"/>
    <property type="match status" value="1"/>
</dbReference>
<dbReference type="SUPFAM" id="SSF46894">
    <property type="entry name" value="C-terminal effector domain of the bipartite response regulators"/>
    <property type="match status" value="1"/>
</dbReference>
<name>K0PLH5_9HYPH</name>
<dbReference type="PROSITE" id="PS51755">
    <property type="entry name" value="OMPR_PHOB"/>
    <property type="match status" value="1"/>
</dbReference>
<comment type="caution">
    <text evidence="4">The sequence shown here is derived from an EMBL/GenBank/DDBJ whole genome shotgun (WGS) entry which is preliminary data.</text>
</comment>
<evidence type="ECO:0000313" key="4">
    <source>
        <dbReference type="EMBL" id="CCM74768.1"/>
    </source>
</evidence>
<accession>K0PLH5</accession>
<gene>
    <name evidence="4" type="ORF">BN77_1910</name>
</gene>
<dbReference type="InterPro" id="IPR036388">
    <property type="entry name" value="WH-like_DNA-bd_sf"/>
</dbReference>
<evidence type="ECO:0000313" key="5">
    <source>
        <dbReference type="Proteomes" id="UP000009319"/>
    </source>
</evidence>
<feature type="domain" description="OmpR/PhoB-type" evidence="3">
    <location>
        <begin position="1"/>
        <end position="97"/>
    </location>
</feature>
<dbReference type="RefSeq" id="WP_007530829.1">
    <property type="nucleotide sequence ID" value="NZ_HF536772.1"/>
</dbReference>
<dbReference type="GO" id="GO:0006355">
    <property type="term" value="P:regulation of DNA-templated transcription"/>
    <property type="evidence" value="ECO:0007669"/>
    <property type="project" value="InterPro"/>
</dbReference>
<dbReference type="EMBL" id="CANI01000007">
    <property type="protein sequence ID" value="CCM74768.1"/>
    <property type="molecule type" value="Genomic_DNA"/>
</dbReference>
<dbReference type="CDD" id="cd00383">
    <property type="entry name" value="trans_reg_C"/>
    <property type="match status" value="1"/>
</dbReference>
<evidence type="ECO:0000256" key="2">
    <source>
        <dbReference type="PROSITE-ProRule" id="PRU01091"/>
    </source>
</evidence>
<proteinExistence type="predicted"/>
<sequence>MSMFEFAGHQLDLQQGRLRKGGLDVRLRPKSLALLTYLLENSGRVVTKDELVSAIWPNVAVTDGSLSQCVTDIRRTLGEGAAQLIRTIPCRGYALDEKLVLRRETPPPPAAICPLGRPSIAVLPFTVAVPGGRHTWIADGIVEDIITALAKIPDLFVTSKNLSFAYRDKVARLPDVALALGVCYVLSGSARVSGHELRLTTELVDARTGGIIWAERFDRHFGQVFAVQDEITSAVVERLKTELLPESRAAATIENHREFDLRIRSSQAALLGRQDG</sequence>
<protein>
    <recommendedName>
        <fullName evidence="3">OmpR/PhoB-type domain-containing protein</fullName>
    </recommendedName>
</protein>
<dbReference type="Gene3D" id="1.10.10.10">
    <property type="entry name" value="Winged helix-like DNA-binding domain superfamily/Winged helix DNA-binding domain"/>
    <property type="match status" value="1"/>
</dbReference>
<evidence type="ECO:0000256" key="1">
    <source>
        <dbReference type="ARBA" id="ARBA00023125"/>
    </source>
</evidence>
<dbReference type="Pfam" id="PF00486">
    <property type="entry name" value="Trans_reg_C"/>
    <property type="match status" value="1"/>
</dbReference>
<dbReference type="eggNOG" id="COG3710">
    <property type="taxonomic scope" value="Bacteria"/>
</dbReference>
<dbReference type="GO" id="GO:0003677">
    <property type="term" value="F:DNA binding"/>
    <property type="evidence" value="ECO:0007669"/>
    <property type="project" value="UniProtKB-UniRule"/>
</dbReference>
<reference evidence="4 5" key="1">
    <citation type="journal article" date="2013" name="Genome Announc.">
        <title>Draft Genome Sequence of Rhizobium mesoamericanum STM3625, a Nitrogen-Fixing Symbiont of Mimosa pudica Isolated in French Guiana (South America).</title>
        <authorList>
            <person name="Moulin L."/>
            <person name="Mornico D."/>
            <person name="Melkonian R."/>
            <person name="Klonowska A."/>
        </authorList>
    </citation>
    <scope>NUCLEOTIDE SEQUENCE [LARGE SCALE GENOMIC DNA]</scope>
    <source>
        <strain evidence="4 5">STM3625</strain>
    </source>
</reference>
<keyword evidence="1 2" id="KW-0238">DNA-binding</keyword>